<sequence>MKWPTHALACSMLVLSCAGTAINAFANNCPEFIAPRTSSGDLIDAKHWSLYDPAQAGEIATNQHGALTGCQTLTAATVQEATSLSFADEAFALRFVTKDAEHNKVLGSAVLFTTNANDWNNDGDFPVVVFNTATIGIDAHCGATVQTLSNESTALVSNKVNRFLRDGYNVLVPDYFGHGIRGQSPHPYLEGKSNAHAVLDAILAARSMSNGLLFQQTSPTAPVPLAMQGYSQGGHVTAWATELAPSYAPEIQFNAVRAGGVPVNLEVSIGDALDAYEAGGHDSGFTAMIYNSLLYATDTETQFTEAELDEFITDDQHVEHVKEWVGVARDECRTTAQVLDLLGGLDTGTFDTVALRQTTKFKKWFIRNSLRGGLAGELLGVNSAEYIAEAPHEITMSRPSAPFMIFGSAGDTIAPSAESYGLVQAWGGPTVSESNTVLGYINVPNVDGVWVHTTGLHGLDEADLYWTAFARYRYTPDQWLKERMQ</sequence>
<protein>
    <recommendedName>
        <fullName evidence="4">Triacylglycerol lipase</fullName>
    </recommendedName>
</protein>
<name>A0A2K9LQM7_9GAMM</name>
<dbReference type="GO" id="GO:0004806">
    <property type="term" value="F:triacylglycerol lipase activity"/>
    <property type="evidence" value="ECO:0007669"/>
    <property type="project" value="InterPro"/>
</dbReference>
<dbReference type="EMBL" id="CP022684">
    <property type="protein sequence ID" value="AUM14659.1"/>
    <property type="molecule type" value="Genomic_DNA"/>
</dbReference>
<dbReference type="PANTHER" id="PTHR34853">
    <property type="match status" value="1"/>
</dbReference>
<dbReference type="Proteomes" id="UP000235116">
    <property type="component" value="Chromosome"/>
</dbReference>
<dbReference type="SUPFAM" id="SSF53474">
    <property type="entry name" value="alpha/beta-Hydrolases"/>
    <property type="match status" value="1"/>
</dbReference>
<feature type="chain" id="PRO_5014992171" description="Triacylglycerol lipase" evidence="1">
    <location>
        <begin position="27"/>
        <end position="485"/>
    </location>
</feature>
<reference evidence="3" key="1">
    <citation type="submission" date="2017-08" db="EMBL/GenBank/DDBJ databases">
        <title>Direct submision.</title>
        <authorList>
            <person name="Kim S.-J."/>
            <person name="Rhee S.-K."/>
        </authorList>
    </citation>
    <scope>NUCLEOTIDE SEQUENCE [LARGE SCALE GENOMIC DNA]</scope>
    <source>
        <strain evidence="3">GI5</strain>
    </source>
</reference>
<evidence type="ECO:0000313" key="2">
    <source>
        <dbReference type="EMBL" id="AUM14659.1"/>
    </source>
</evidence>
<proteinExistence type="predicted"/>
<accession>A0A2K9LQM7</accession>
<dbReference type="GO" id="GO:0016042">
    <property type="term" value="P:lipid catabolic process"/>
    <property type="evidence" value="ECO:0007669"/>
    <property type="project" value="InterPro"/>
</dbReference>
<dbReference type="Pfam" id="PF03583">
    <property type="entry name" value="LIP"/>
    <property type="match status" value="1"/>
</dbReference>
<dbReference type="PANTHER" id="PTHR34853:SF1">
    <property type="entry name" value="LIPASE 5"/>
    <property type="match status" value="1"/>
</dbReference>
<dbReference type="InterPro" id="IPR029058">
    <property type="entry name" value="AB_hydrolase_fold"/>
</dbReference>
<dbReference type="InterPro" id="IPR005152">
    <property type="entry name" value="Lipase_secreted"/>
</dbReference>
<dbReference type="RefSeq" id="WP_101896032.1">
    <property type="nucleotide sequence ID" value="NZ_CP022684.1"/>
</dbReference>
<dbReference type="Gene3D" id="3.40.50.1820">
    <property type="entry name" value="alpha/beta hydrolase"/>
    <property type="match status" value="1"/>
</dbReference>
<organism evidence="2 3">
    <name type="scientific">Ketobacter alkanivorans</name>
    <dbReference type="NCBI Taxonomy" id="1917421"/>
    <lineage>
        <taxon>Bacteria</taxon>
        <taxon>Pseudomonadati</taxon>
        <taxon>Pseudomonadota</taxon>
        <taxon>Gammaproteobacteria</taxon>
        <taxon>Pseudomonadales</taxon>
        <taxon>Ketobacteraceae</taxon>
        <taxon>Ketobacter</taxon>
    </lineage>
</organism>
<evidence type="ECO:0008006" key="4">
    <source>
        <dbReference type="Google" id="ProtNLM"/>
    </source>
</evidence>
<keyword evidence="3" id="KW-1185">Reference proteome</keyword>
<dbReference type="KEGG" id="kak:Kalk_20480"/>
<keyword evidence="1" id="KW-0732">Signal</keyword>
<gene>
    <name evidence="2" type="ORF">Kalk_20480</name>
</gene>
<evidence type="ECO:0000256" key="1">
    <source>
        <dbReference type="SAM" id="SignalP"/>
    </source>
</evidence>
<feature type="signal peptide" evidence="1">
    <location>
        <begin position="1"/>
        <end position="26"/>
    </location>
</feature>
<evidence type="ECO:0000313" key="3">
    <source>
        <dbReference type="Proteomes" id="UP000235116"/>
    </source>
</evidence>
<dbReference type="AlphaFoldDB" id="A0A2K9LQM7"/>
<dbReference type="OrthoDB" id="9955at2"/>
<dbReference type="PROSITE" id="PS51257">
    <property type="entry name" value="PROKAR_LIPOPROTEIN"/>
    <property type="match status" value="1"/>
</dbReference>